<evidence type="ECO:0000313" key="6">
    <source>
        <dbReference type="Proteomes" id="UP000070700"/>
    </source>
</evidence>
<dbReference type="SMART" id="SM00066">
    <property type="entry name" value="GAL4"/>
    <property type="match status" value="1"/>
</dbReference>
<dbReference type="EMBL" id="KQ947421">
    <property type="protein sequence ID" value="KUJ13759.1"/>
    <property type="molecule type" value="Genomic_DNA"/>
</dbReference>
<dbReference type="SUPFAM" id="SSF57701">
    <property type="entry name" value="Zn2/Cys6 DNA-binding domain"/>
    <property type="match status" value="1"/>
</dbReference>
<sequence length="816" mass="91339">MDLTAVKDFLAEAGTPSSEQEENNQQEEVASPPKEQTSGGRIVRRRARKACVECHKRKVRCDVLTRGQVCTNCRLDGLPCRLPAKDGYDLVQPQPPSANVEIATPQITAPAPLTASITDHDPIPSIPSFVPIRDESPSFCNAWSFRPSISTKLSNTTTSATSTSHIDVLFSYYGFVESESLSHIPPEDFKFLENKGCFHVPSRPVLDEFIKEYFLHVHPVLPILNEGQFWDMYLGDSRLGTSTSMKVSLFMFRAILFVSCSFVSEDLLKQMGFRDAFEARLNFYRRAKLLYDFDTTSDSISIAQAALLLTYYSSDREPSMNTYWLRIAIQYAQQERAHLYHQSISMSYADRQIRKRLWWCCILRDRILPLGVRRSIQITHTMFPLHSASPLTSLDLESELSRSKVYDYSTKKVLNKVLEKQIELAIILTDVLEVIYPIGSLDYNSLMKMPMRIGVVRGRLEGWLSGFQCSMGEREKVQHKSITLFLGVTEIYYHSAQAALAQYESLALQASITTRTPLHRTKELGTHLHASIARISQTVGTLVALDIARYLPVSAVAYMALPIILNSIDLQNTTKVDRGGEKRHQLRSYNEAMSLCHARYTGTGMCLRYIDQTIAAAKADLAVPATECSSREVLEKVMEGGNGMDDWFEAFVVRPRQYLRIALTVDVWMCKGKMAGQEDLPRVLMLEDGERSESVLGVGVPRSLGFGSESVGGVEELLSEEVQGPKEMVLVEGEKRRRDLDYFDFGGGEMVDDVLVDELGFGVEGGGESERGSNGVDVEIELGSEGEGDSQSMDQEDWNGAMVEGILEDVLRIGSF</sequence>
<dbReference type="PANTHER" id="PTHR47425">
    <property type="entry name" value="FARB-RELATED"/>
    <property type="match status" value="1"/>
</dbReference>
<organism evidence="5 6">
    <name type="scientific">Mollisia scopiformis</name>
    <name type="common">Conifer needle endophyte fungus</name>
    <name type="synonym">Phialocephala scopiformis</name>
    <dbReference type="NCBI Taxonomy" id="149040"/>
    <lineage>
        <taxon>Eukaryota</taxon>
        <taxon>Fungi</taxon>
        <taxon>Dikarya</taxon>
        <taxon>Ascomycota</taxon>
        <taxon>Pezizomycotina</taxon>
        <taxon>Leotiomycetes</taxon>
        <taxon>Helotiales</taxon>
        <taxon>Mollisiaceae</taxon>
        <taxon>Mollisia</taxon>
    </lineage>
</organism>
<feature type="region of interest" description="Disordered" evidence="3">
    <location>
        <begin position="1"/>
        <end position="42"/>
    </location>
</feature>
<protein>
    <recommendedName>
        <fullName evidence="4">Zn(2)-C6 fungal-type domain-containing protein</fullName>
    </recommendedName>
</protein>
<dbReference type="PROSITE" id="PS00463">
    <property type="entry name" value="ZN2_CY6_FUNGAL_1"/>
    <property type="match status" value="1"/>
</dbReference>
<evidence type="ECO:0000259" key="4">
    <source>
        <dbReference type="PROSITE" id="PS50048"/>
    </source>
</evidence>
<dbReference type="PANTHER" id="PTHR47425:SF2">
    <property type="entry name" value="FARB-RELATED"/>
    <property type="match status" value="1"/>
</dbReference>
<dbReference type="RefSeq" id="XP_018068114.1">
    <property type="nucleotide sequence ID" value="XM_018212120.1"/>
</dbReference>
<keyword evidence="2" id="KW-0539">Nucleus</keyword>
<dbReference type="InParanoid" id="A0A194X1B0"/>
<evidence type="ECO:0000256" key="2">
    <source>
        <dbReference type="ARBA" id="ARBA00023242"/>
    </source>
</evidence>
<dbReference type="InterPro" id="IPR052761">
    <property type="entry name" value="Fungal_Detox/Toxin_TFs"/>
</dbReference>
<dbReference type="InterPro" id="IPR036864">
    <property type="entry name" value="Zn2-C6_fun-type_DNA-bd_sf"/>
</dbReference>
<dbReference type="Pfam" id="PF00172">
    <property type="entry name" value="Zn_clus"/>
    <property type="match status" value="1"/>
</dbReference>
<dbReference type="GeneID" id="28821846"/>
<dbReference type="Gene3D" id="4.10.240.10">
    <property type="entry name" value="Zn(2)-C6 fungal-type DNA-binding domain"/>
    <property type="match status" value="1"/>
</dbReference>
<dbReference type="AlphaFoldDB" id="A0A194X1B0"/>
<dbReference type="GO" id="GO:0003677">
    <property type="term" value="F:DNA binding"/>
    <property type="evidence" value="ECO:0007669"/>
    <property type="project" value="InterPro"/>
</dbReference>
<reference evidence="5 6" key="1">
    <citation type="submission" date="2015-10" db="EMBL/GenBank/DDBJ databases">
        <title>Full genome of DAOMC 229536 Phialocephala scopiformis, a fungal endophyte of spruce producing the potent anti-insectan compound rugulosin.</title>
        <authorList>
            <consortium name="DOE Joint Genome Institute"/>
            <person name="Walker A.K."/>
            <person name="Frasz S.L."/>
            <person name="Seifert K.A."/>
            <person name="Miller J.D."/>
            <person name="Mondo S.J."/>
            <person name="Labutti K."/>
            <person name="Lipzen A."/>
            <person name="Dockter R."/>
            <person name="Kennedy M."/>
            <person name="Grigoriev I.V."/>
            <person name="Spatafora J.W."/>
        </authorList>
    </citation>
    <scope>NUCLEOTIDE SEQUENCE [LARGE SCALE GENOMIC DNA]</scope>
    <source>
        <strain evidence="5 6">CBS 120377</strain>
    </source>
</reference>
<dbReference type="GO" id="GO:0000981">
    <property type="term" value="F:DNA-binding transcription factor activity, RNA polymerase II-specific"/>
    <property type="evidence" value="ECO:0007669"/>
    <property type="project" value="InterPro"/>
</dbReference>
<dbReference type="CDD" id="cd00067">
    <property type="entry name" value="GAL4"/>
    <property type="match status" value="1"/>
</dbReference>
<dbReference type="InterPro" id="IPR007219">
    <property type="entry name" value="XnlR_reg_dom"/>
</dbReference>
<evidence type="ECO:0000313" key="5">
    <source>
        <dbReference type="EMBL" id="KUJ13759.1"/>
    </source>
</evidence>
<dbReference type="GO" id="GO:0006351">
    <property type="term" value="P:DNA-templated transcription"/>
    <property type="evidence" value="ECO:0007669"/>
    <property type="project" value="InterPro"/>
</dbReference>
<accession>A0A194X1B0</accession>
<dbReference type="Proteomes" id="UP000070700">
    <property type="component" value="Unassembled WGS sequence"/>
</dbReference>
<gene>
    <name evidence="5" type="ORF">LY89DRAFT_650743</name>
</gene>
<feature type="domain" description="Zn(2)-C6 fungal-type" evidence="4">
    <location>
        <begin position="50"/>
        <end position="82"/>
    </location>
</feature>
<dbReference type="GO" id="GO:0008270">
    <property type="term" value="F:zinc ion binding"/>
    <property type="evidence" value="ECO:0007669"/>
    <property type="project" value="InterPro"/>
</dbReference>
<dbReference type="OrthoDB" id="5121955at2759"/>
<evidence type="ECO:0000256" key="1">
    <source>
        <dbReference type="ARBA" id="ARBA00022723"/>
    </source>
</evidence>
<keyword evidence="6" id="KW-1185">Reference proteome</keyword>
<dbReference type="PROSITE" id="PS50048">
    <property type="entry name" value="ZN2_CY6_FUNGAL_2"/>
    <property type="match status" value="1"/>
</dbReference>
<evidence type="ECO:0000256" key="3">
    <source>
        <dbReference type="SAM" id="MobiDB-lite"/>
    </source>
</evidence>
<name>A0A194X1B0_MOLSC</name>
<dbReference type="CDD" id="cd12148">
    <property type="entry name" value="fungal_TF_MHR"/>
    <property type="match status" value="1"/>
</dbReference>
<dbReference type="KEGG" id="psco:LY89DRAFT_650743"/>
<proteinExistence type="predicted"/>
<dbReference type="InterPro" id="IPR001138">
    <property type="entry name" value="Zn2Cys6_DnaBD"/>
</dbReference>
<keyword evidence="1" id="KW-0479">Metal-binding</keyword>
<dbReference type="Pfam" id="PF04082">
    <property type="entry name" value="Fungal_trans"/>
    <property type="match status" value="1"/>
</dbReference>